<dbReference type="Pfam" id="PF06724">
    <property type="entry name" value="DUF1206"/>
    <property type="match status" value="3"/>
</dbReference>
<dbReference type="AlphaFoldDB" id="A0A7Y9RY99"/>
<dbReference type="InterPro" id="IPR009597">
    <property type="entry name" value="DUF1206"/>
</dbReference>
<name>A0A7Y9RY99_9ACTN</name>
<gene>
    <name evidence="3" type="ORF">BJ980_000539</name>
</gene>
<feature type="domain" description="DUF1206" evidence="2">
    <location>
        <begin position="201"/>
        <end position="268"/>
    </location>
</feature>
<protein>
    <recommendedName>
        <fullName evidence="2">DUF1206 domain-containing protein</fullName>
    </recommendedName>
</protein>
<feature type="transmembrane region" description="Helical" evidence="1">
    <location>
        <begin position="69"/>
        <end position="91"/>
    </location>
</feature>
<evidence type="ECO:0000256" key="1">
    <source>
        <dbReference type="SAM" id="Phobius"/>
    </source>
</evidence>
<sequence>MTAPGTQTARKVDNSEAIDHLARVGLLAFGVVHLVMGWLSIQLALGDREGKADSNGAIQQLAEQPFGKALVWAIGIGMVLLALWQLVDAVVGHRDLNGGKRLRKRLISLGKAVVYAAIAQSALRVAVGSRSSSQGDSTDSTSAKLMDLPLGQFIVGAVALGIAIVAGYLIRRGVLKTFLKDIDSDGTDGKVGTAYVWLGRIGYVAKGAGVLSVAALFGYAAATHEAKKSGGLDEALLTVLEQPFGPIMIGLVGAGFIAFGLFCFAWARHIDR</sequence>
<proteinExistence type="predicted"/>
<feature type="transmembrane region" description="Helical" evidence="1">
    <location>
        <begin position="244"/>
        <end position="267"/>
    </location>
</feature>
<comment type="caution">
    <text evidence="3">The sequence shown here is derived from an EMBL/GenBank/DDBJ whole genome shotgun (WGS) entry which is preliminary data.</text>
</comment>
<dbReference type="Proteomes" id="UP000540656">
    <property type="component" value="Unassembled WGS sequence"/>
</dbReference>
<accession>A0A7Y9RY99</accession>
<feature type="domain" description="DUF1206" evidence="2">
    <location>
        <begin position="24"/>
        <end position="91"/>
    </location>
</feature>
<feature type="transmembrane region" description="Helical" evidence="1">
    <location>
        <begin position="203"/>
        <end position="224"/>
    </location>
</feature>
<evidence type="ECO:0000313" key="3">
    <source>
        <dbReference type="EMBL" id="NYG57616.1"/>
    </source>
</evidence>
<feature type="domain" description="DUF1206" evidence="2">
    <location>
        <begin position="109"/>
        <end position="175"/>
    </location>
</feature>
<keyword evidence="1" id="KW-0472">Membrane</keyword>
<feature type="transmembrane region" description="Helical" evidence="1">
    <location>
        <begin position="21"/>
        <end position="41"/>
    </location>
</feature>
<dbReference type="RefSeq" id="WP_179500864.1">
    <property type="nucleotide sequence ID" value="NZ_JACCAA010000001.1"/>
</dbReference>
<dbReference type="EMBL" id="JACCAA010000001">
    <property type="protein sequence ID" value="NYG57616.1"/>
    <property type="molecule type" value="Genomic_DNA"/>
</dbReference>
<evidence type="ECO:0000313" key="4">
    <source>
        <dbReference type="Proteomes" id="UP000540656"/>
    </source>
</evidence>
<reference evidence="3 4" key="1">
    <citation type="submission" date="2020-07" db="EMBL/GenBank/DDBJ databases">
        <title>Sequencing the genomes of 1000 actinobacteria strains.</title>
        <authorList>
            <person name="Klenk H.-P."/>
        </authorList>
    </citation>
    <scope>NUCLEOTIDE SEQUENCE [LARGE SCALE GENOMIC DNA]</scope>
    <source>
        <strain evidence="3 4">DSM 23819</strain>
    </source>
</reference>
<feature type="transmembrane region" description="Helical" evidence="1">
    <location>
        <begin position="150"/>
        <end position="170"/>
    </location>
</feature>
<keyword evidence="1" id="KW-1133">Transmembrane helix</keyword>
<evidence type="ECO:0000259" key="2">
    <source>
        <dbReference type="Pfam" id="PF06724"/>
    </source>
</evidence>
<organism evidence="3 4">
    <name type="scientific">Nocardioides daedukensis</name>
    <dbReference type="NCBI Taxonomy" id="634462"/>
    <lineage>
        <taxon>Bacteria</taxon>
        <taxon>Bacillati</taxon>
        <taxon>Actinomycetota</taxon>
        <taxon>Actinomycetes</taxon>
        <taxon>Propionibacteriales</taxon>
        <taxon>Nocardioidaceae</taxon>
        <taxon>Nocardioides</taxon>
    </lineage>
</organism>
<feature type="transmembrane region" description="Helical" evidence="1">
    <location>
        <begin position="112"/>
        <end position="130"/>
    </location>
</feature>
<keyword evidence="4" id="KW-1185">Reference proteome</keyword>
<keyword evidence="1" id="KW-0812">Transmembrane</keyword>